<dbReference type="AlphaFoldDB" id="A0A6V7WW58"/>
<dbReference type="SUPFAM" id="SSF53474">
    <property type="entry name" value="alpha/beta-Hydrolases"/>
    <property type="match status" value="1"/>
</dbReference>
<name>A0A6V7WW58_MELEN</name>
<gene>
    <name evidence="2" type="ORF">MENT_LOCUS44084</name>
</gene>
<sequence>MVDFMKNIIKAKVPVWAYYGDTDIVCNFLIGERFATQLGITLLTPKTPWILDDQIGGTVTEYDGFTLLTVRGVGHMVPQWAPKRAFYILTQFLNQTTVFILLEWPAILFFNHLPEGHSIRDGHSNGDGHSIFR</sequence>
<evidence type="ECO:0000256" key="1">
    <source>
        <dbReference type="ARBA" id="ARBA00009431"/>
    </source>
</evidence>
<dbReference type="EMBL" id="CAJEWN010000867">
    <property type="protein sequence ID" value="CAD2191261.1"/>
    <property type="molecule type" value="Genomic_DNA"/>
</dbReference>
<reference evidence="2 3" key="1">
    <citation type="submission" date="2020-08" db="EMBL/GenBank/DDBJ databases">
        <authorList>
            <person name="Koutsovoulos G."/>
            <person name="Danchin GJ E."/>
        </authorList>
    </citation>
    <scope>NUCLEOTIDE SEQUENCE [LARGE SCALE GENOMIC DNA]</scope>
</reference>
<proteinExistence type="inferred from homology"/>
<dbReference type="GO" id="GO:0004185">
    <property type="term" value="F:serine-type carboxypeptidase activity"/>
    <property type="evidence" value="ECO:0007669"/>
    <property type="project" value="InterPro"/>
</dbReference>
<dbReference type="InterPro" id="IPR033124">
    <property type="entry name" value="Ser_caboxypep_his_AS"/>
</dbReference>
<dbReference type="OrthoDB" id="735686at2759"/>
<accession>A0A6V7WW58</accession>
<dbReference type="InterPro" id="IPR029058">
    <property type="entry name" value="AB_hydrolase_fold"/>
</dbReference>
<evidence type="ECO:0000313" key="2">
    <source>
        <dbReference type="EMBL" id="CAD2191261.1"/>
    </source>
</evidence>
<dbReference type="PROSITE" id="PS00560">
    <property type="entry name" value="CARBOXYPEPT_SER_HIS"/>
    <property type="match status" value="1"/>
</dbReference>
<evidence type="ECO:0000313" key="3">
    <source>
        <dbReference type="Proteomes" id="UP000580250"/>
    </source>
</evidence>
<dbReference type="InterPro" id="IPR001563">
    <property type="entry name" value="Peptidase_S10"/>
</dbReference>
<protein>
    <submittedName>
        <fullName evidence="2">Uncharacterized protein</fullName>
    </submittedName>
</protein>
<organism evidence="2 3">
    <name type="scientific">Meloidogyne enterolobii</name>
    <name type="common">Root-knot nematode worm</name>
    <name type="synonym">Meloidogyne mayaguensis</name>
    <dbReference type="NCBI Taxonomy" id="390850"/>
    <lineage>
        <taxon>Eukaryota</taxon>
        <taxon>Metazoa</taxon>
        <taxon>Ecdysozoa</taxon>
        <taxon>Nematoda</taxon>
        <taxon>Chromadorea</taxon>
        <taxon>Rhabditida</taxon>
        <taxon>Tylenchina</taxon>
        <taxon>Tylenchomorpha</taxon>
        <taxon>Tylenchoidea</taxon>
        <taxon>Meloidogynidae</taxon>
        <taxon>Meloidogyninae</taxon>
        <taxon>Meloidogyne</taxon>
    </lineage>
</organism>
<dbReference type="Proteomes" id="UP000580250">
    <property type="component" value="Unassembled WGS sequence"/>
</dbReference>
<comment type="caution">
    <text evidence="2">The sequence shown here is derived from an EMBL/GenBank/DDBJ whole genome shotgun (WGS) entry which is preliminary data.</text>
</comment>
<dbReference type="Gene3D" id="3.40.50.11320">
    <property type="match status" value="1"/>
</dbReference>
<dbReference type="Pfam" id="PF00450">
    <property type="entry name" value="Peptidase_S10"/>
    <property type="match status" value="1"/>
</dbReference>
<comment type="similarity">
    <text evidence="1">Belongs to the peptidase S10 family.</text>
</comment>
<dbReference type="GO" id="GO:0006508">
    <property type="term" value="P:proteolysis"/>
    <property type="evidence" value="ECO:0007669"/>
    <property type="project" value="InterPro"/>
</dbReference>